<comment type="subcellular location">
    <subcellularLocation>
        <location evidence="1">Cell membrane</location>
        <topology evidence="1">Multi-pass membrane protein</topology>
    </subcellularLocation>
</comment>
<keyword evidence="10" id="KW-1185">Reference proteome</keyword>
<feature type="transmembrane region" description="Helical" evidence="6">
    <location>
        <begin position="6"/>
        <end position="26"/>
    </location>
</feature>
<dbReference type="PANTHER" id="PTHR30619:SF1">
    <property type="entry name" value="RECOMBINATION PROTEIN 2"/>
    <property type="match status" value="1"/>
</dbReference>
<feature type="domain" description="ComEC/Rec2-related protein" evidence="7">
    <location>
        <begin position="228"/>
        <end position="501"/>
    </location>
</feature>
<dbReference type="AlphaFoldDB" id="A0A2A4CT85"/>
<feature type="transmembrane region" description="Helical" evidence="6">
    <location>
        <begin position="490"/>
        <end position="521"/>
    </location>
</feature>
<feature type="transmembrane region" description="Helical" evidence="6">
    <location>
        <begin position="333"/>
        <end position="348"/>
    </location>
</feature>
<dbReference type="InterPro" id="IPR025405">
    <property type="entry name" value="DUF4131"/>
</dbReference>
<reference evidence="9 10" key="1">
    <citation type="submission" date="2017-09" db="EMBL/GenBank/DDBJ databases">
        <title>A multilocus sequence analysis scheme for characterization of bacteria in the genus Thioclava.</title>
        <authorList>
            <person name="Liu Y."/>
            <person name="Shao Z."/>
        </authorList>
    </citation>
    <scope>NUCLEOTIDE SEQUENCE [LARGE SCALE GENOMIC DNA]</scope>
    <source>
        <strain evidence="9 10">CAU 1312</strain>
    </source>
</reference>
<dbReference type="InterPro" id="IPR004477">
    <property type="entry name" value="ComEC_N"/>
</dbReference>
<feature type="transmembrane region" description="Helical" evidence="6">
    <location>
        <begin position="249"/>
        <end position="275"/>
    </location>
</feature>
<sequence length="667" mass="70230">MARAQLDLVLWMPVALGLGIGLYFLAPQEPGPVVYAVAAVLCIPTGWSWLRGPEGARFPAALVTLALLGFVLAGQRAHQVGAPVLGFRYYGPIEGRIVAIDRSGSDHLRLTLDQLRLDRIAPERRPGKVRVSLHGDQAHLHPEPGQRVALTGHLQPPNGPAEPGGFDFRRLAWFQGLGAVGYTRSPVLQLAPPDPSDWQLAGHRLRMRLSAGLQAQLPGQAGAVAAALLTGDRSGISDATMQAMRDSNLVHVISISGLHMGMVAGFVFAAVRLALVAAGRVALVWPVKKIAACAALVAATLYLWVAGPQVATQRAYIMAAVMLLAVLLNRRAFSLRTLALAAVILLVWEPESLTEPGFQMSFAATIALVLSLGPWAQIGPRLPKWVRPMAMLVLTSVVAGLATAPITAAQFHRISEYGLLANLLAVPVMGVLVMPMGVIAAVVAPLGLEALPLWLMGQGVAWMIAVAEGVAALDGAVVAIAAPARAVLPLLGFGACIAVLARGAGSSFGVLILILGALLWFTTPRPFLLIAPEGELVGVVTDEGRALSKSGASFIAGRWLEADGDEASAEDAAARPGFEGPRGARKLQVFGRRLWHLTGKSAGAVLLEACTADALVILDRAAPEGDWRGCDLWDLPRLRRSGALAFDAEGLPTTANQAVGQRLWSGR</sequence>
<evidence type="ECO:0000259" key="7">
    <source>
        <dbReference type="Pfam" id="PF03772"/>
    </source>
</evidence>
<dbReference type="OrthoDB" id="9790149at2"/>
<evidence type="ECO:0000256" key="5">
    <source>
        <dbReference type="ARBA" id="ARBA00023136"/>
    </source>
</evidence>
<keyword evidence="2" id="KW-1003">Cell membrane</keyword>
<feature type="transmembrane region" description="Helical" evidence="6">
    <location>
        <begin position="423"/>
        <end position="448"/>
    </location>
</feature>
<dbReference type="Pfam" id="PF13567">
    <property type="entry name" value="DUF4131"/>
    <property type="match status" value="1"/>
</dbReference>
<comment type="caution">
    <text evidence="9">The sequence shown here is derived from an EMBL/GenBank/DDBJ whole genome shotgun (WGS) entry which is preliminary data.</text>
</comment>
<evidence type="ECO:0000256" key="2">
    <source>
        <dbReference type="ARBA" id="ARBA00022475"/>
    </source>
</evidence>
<feature type="transmembrane region" description="Helical" evidence="6">
    <location>
        <begin position="287"/>
        <end position="305"/>
    </location>
</feature>
<evidence type="ECO:0000256" key="1">
    <source>
        <dbReference type="ARBA" id="ARBA00004651"/>
    </source>
</evidence>
<dbReference type="Proteomes" id="UP000243507">
    <property type="component" value="Unassembled WGS sequence"/>
</dbReference>
<evidence type="ECO:0000256" key="3">
    <source>
        <dbReference type="ARBA" id="ARBA00022692"/>
    </source>
</evidence>
<protein>
    <submittedName>
        <fullName evidence="9">Competence protein</fullName>
    </submittedName>
</protein>
<dbReference type="EMBL" id="NTJD01000003">
    <property type="protein sequence ID" value="PCD77359.1"/>
    <property type="molecule type" value="Genomic_DNA"/>
</dbReference>
<keyword evidence="5 6" id="KW-0472">Membrane</keyword>
<gene>
    <name evidence="9" type="ORF">CLN94_05810</name>
</gene>
<evidence type="ECO:0000313" key="10">
    <source>
        <dbReference type="Proteomes" id="UP000243507"/>
    </source>
</evidence>
<feature type="transmembrane region" description="Helical" evidence="6">
    <location>
        <begin position="460"/>
        <end position="484"/>
    </location>
</feature>
<accession>A0A2A4CT85</accession>
<feature type="transmembrane region" description="Helical" evidence="6">
    <location>
        <begin position="56"/>
        <end position="73"/>
    </location>
</feature>
<evidence type="ECO:0000256" key="4">
    <source>
        <dbReference type="ARBA" id="ARBA00022989"/>
    </source>
</evidence>
<feature type="domain" description="DUF4131" evidence="8">
    <location>
        <begin position="32"/>
        <end position="187"/>
    </location>
</feature>
<feature type="transmembrane region" description="Helical" evidence="6">
    <location>
        <begin position="390"/>
        <end position="411"/>
    </location>
</feature>
<evidence type="ECO:0000259" key="8">
    <source>
        <dbReference type="Pfam" id="PF13567"/>
    </source>
</evidence>
<feature type="transmembrane region" description="Helical" evidence="6">
    <location>
        <begin position="33"/>
        <end position="50"/>
    </location>
</feature>
<keyword evidence="3 6" id="KW-0812">Transmembrane</keyword>
<feature type="transmembrane region" description="Helical" evidence="6">
    <location>
        <begin position="360"/>
        <end position="378"/>
    </location>
</feature>
<evidence type="ECO:0000313" key="9">
    <source>
        <dbReference type="EMBL" id="PCD77359.1"/>
    </source>
</evidence>
<dbReference type="Pfam" id="PF03772">
    <property type="entry name" value="Competence"/>
    <property type="match status" value="1"/>
</dbReference>
<dbReference type="NCBIfam" id="TIGR00360">
    <property type="entry name" value="ComEC_N-term"/>
    <property type="match status" value="1"/>
</dbReference>
<keyword evidence="4 6" id="KW-1133">Transmembrane helix</keyword>
<evidence type="ECO:0000256" key="6">
    <source>
        <dbReference type="SAM" id="Phobius"/>
    </source>
</evidence>
<dbReference type="PANTHER" id="PTHR30619">
    <property type="entry name" value="DNA INTERNALIZATION/COMPETENCE PROTEIN COMEC/REC2"/>
    <property type="match status" value="1"/>
</dbReference>
<organism evidence="9 10">
    <name type="scientific">Pseudothioclava arenosa</name>
    <dbReference type="NCBI Taxonomy" id="1795308"/>
    <lineage>
        <taxon>Bacteria</taxon>
        <taxon>Pseudomonadati</taxon>
        <taxon>Pseudomonadota</taxon>
        <taxon>Alphaproteobacteria</taxon>
        <taxon>Rhodobacterales</taxon>
        <taxon>Paracoccaceae</taxon>
        <taxon>Pseudothioclava</taxon>
    </lineage>
</organism>
<dbReference type="InterPro" id="IPR052159">
    <property type="entry name" value="Competence_DNA_uptake"/>
</dbReference>
<proteinExistence type="predicted"/>
<dbReference type="GO" id="GO:0005886">
    <property type="term" value="C:plasma membrane"/>
    <property type="evidence" value="ECO:0007669"/>
    <property type="project" value="UniProtKB-SubCell"/>
</dbReference>
<name>A0A2A4CT85_9RHOB</name>